<name>A0ACC2KQX2_PERAE</name>
<proteinExistence type="predicted"/>
<gene>
    <name evidence="1" type="ORF">MRB53_031661</name>
</gene>
<dbReference type="EMBL" id="CM056818">
    <property type="protein sequence ID" value="KAJ8623132.1"/>
    <property type="molecule type" value="Genomic_DNA"/>
</dbReference>
<protein>
    <submittedName>
        <fullName evidence="1">Uncharacterized protein</fullName>
    </submittedName>
</protein>
<reference evidence="1 2" key="1">
    <citation type="journal article" date="2022" name="Hortic Res">
        <title>A haplotype resolved chromosomal level avocado genome allows analysis of novel avocado genes.</title>
        <authorList>
            <person name="Nath O."/>
            <person name="Fletcher S.J."/>
            <person name="Hayward A."/>
            <person name="Shaw L.M."/>
            <person name="Masouleh A.K."/>
            <person name="Furtado A."/>
            <person name="Henry R.J."/>
            <person name="Mitter N."/>
        </authorList>
    </citation>
    <scope>NUCLEOTIDE SEQUENCE [LARGE SCALE GENOMIC DNA]</scope>
    <source>
        <strain evidence="2">cv. Hass</strain>
    </source>
</reference>
<sequence>MKIEVVIVGAGPSGLATSACLNLHSIPNIVLEREDCSASLWKKKSYDRLKLHLPKQFCQLPHMPYPSTSPTYIPKDLFIQYLDNYESHFKVTPRYCRLVESATYDGGSWRVVAKNTNSGEIEEYDASFLVVASGETCDAFVPQVPGLDGFKGSVMHSIDYKSGGEYDGKDVLVVGSGNSGMEIALDLSNHGARTSIVVRSPVHVLSRWMVSVGLQLLKLLPLHLVDSLLVMLSKFKYGNVAKYGITRPTEGPFYLKEKYGKYPVIEMGTMDKIKSGEIQVLPALTGLRGSELEFANGELHCFATIIFATGFKRATDCWLKDKDNILDKEGLPKPSYLTHWKGKRGLYCVGLARQGLYGLSMDAQCIADDIKKLSQGSTGPVPN</sequence>
<organism evidence="1 2">
    <name type="scientific">Persea americana</name>
    <name type="common">Avocado</name>
    <dbReference type="NCBI Taxonomy" id="3435"/>
    <lineage>
        <taxon>Eukaryota</taxon>
        <taxon>Viridiplantae</taxon>
        <taxon>Streptophyta</taxon>
        <taxon>Embryophyta</taxon>
        <taxon>Tracheophyta</taxon>
        <taxon>Spermatophyta</taxon>
        <taxon>Magnoliopsida</taxon>
        <taxon>Magnoliidae</taxon>
        <taxon>Laurales</taxon>
        <taxon>Lauraceae</taxon>
        <taxon>Persea</taxon>
    </lineage>
</organism>
<evidence type="ECO:0000313" key="1">
    <source>
        <dbReference type="EMBL" id="KAJ8623132.1"/>
    </source>
</evidence>
<evidence type="ECO:0000313" key="2">
    <source>
        <dbReference type="Proteomes" id="UP001234297"/>
    </source>
</evidence>
<comment type="caution">
    <text evidence="1">The sequence shown here is derived from an EMBL/GenBank/DDBJ whole genome shotgun (WGS) entry which is preliminary data.</text>
</comment>
<accession>A0ACC2KQX2</accession>
<keyword evidence="2" id="KW-1185">Reference proteome</keyword>
<dbReference type="Proteomes" id="UP001234297">
    <property type="component" value="Chromosome 10"/>
</dbReference>